<dbReference type="Pfam" id="PF14903">
    <property type="entry name" value="WG_beta_rep"/>
    <property type="match status" value="5"/>
</dbReference>
<evidence type="ECO:0000313" key="3">
    <source>
        <dbReference type="EMBL" id="MBK3515915.1"/>
    </source>
</evidence>
<dbReference type="PANTHER" id="PTHR37841:SF1">
    <property type="entry name" value="DUF3298 DOMAIN-CONTAINING PROTEIN"/>
    <property type="match status" value="1"/>
</dbReference>
<protein>
    <submittedName>
        <fullName evidence="3">WG repeat-containing protein</fullName>
    </submittedName>
</protein>
<keyword evidence="4" id="KW-1185">Reference proteome</keyword>
<comment type="caution">
    <text evidence="3">The sequence shown here is derived from an EMBL/GenBank/DDBJ whole genome shotgun (WGS) entry which is preliminary data.</text>
</comment>
<proteinExistence type="predicted"/>
<sequence length="516" mass="59113">MFKIFSTSIFALLITCMSTMAQTIEPEIASLYERHWEIQSGIYRVMQDGKVGIVHANGQIIVPCEYNQVWNLDDNGFFRVLKSGKAGIFHISGQIIIPAEYDQVWPFNNDLAKVLKQGKLGYFNKQGEQVVPCEYQQIWAFDNDRARVLKGGKIGYIDQYGHEVIPCEYQQIWTFEDGKARILKDGKVGYIDYYGNEVIPPMYIHIWAFEDGKAKALLEGQMVWIDETGQPLDIPVPPSEYQEPSSTKVTTKGDSEKEVVIEDDKGNKTHIKILGGDIVINEKGNDTYIEIGARERERNRYRNRRFKGHYTGVEFGFNNYVTYDNSTSLPPADSYMELNAGKSNTWAINALQWSIALDRRGNIGLVTGLGIEWNNYHFSNPIILAKDADGNITYEDATRPLDKNKLVTTHLNVPLLMEFQIPTHRYRNSFYFSAGGIGGMRINSYNRIIYDDNEEPHKQKKKSSYNIQKFRYGAMVRMGYRAINLYGTYYFSTLFEENKGPELYPVSVGLSIYLDI</sequence>
<reference evidence="3 4" key="1">
    <citation type="submission" date="2021-01" db="EMBL/GenBank/DDBJ databases">
        <title>Carboxyliciviraga sp.nov., isolated from coastal sediments.</title>
        <authorList>
            <person name="Lu D."/>
            <person name="Zhang T."/>
        </authorList>
    </citation>
    <scope>NUCLEOTIDE SEQUENCE [LARGE SCALE GENOMIC DNA]</scope>
    <source>
        <strain evidence="3 4">N1Y132</strain>
    </source>
</reference>
<feature type="signal peptide" evidence="2">
    <location>
        <begin position="1"/>
        <end position="21"/>
    </location>
</feature>
<gene>
    <name evidence="3" type="ORF">JIV24_01095</name>
</gene>
<accession>A0ABS1HE68</accession>
<dbReference type="EMBL" id="JAENRR010000002">
    <property type="protein sequence ID" value="MBK3515915.1"/>
    <property type="molecule type" value="Genomic_DNA"/>
</dbReference>
<evidence type="ECO:0000313" key="4">
    <source>
        <dbReference type="Proteomes" id="UP000605676"/>
    </source>
</evidence>
<evidence type="ECO:0000256" key="1">
    <source>
        <dbReference type="SAM" id="MobiDB-lite"/>
    </source>
</evidence>
<dbReference type="PANTHER" id="PTHR37841">
    <property type="entry name" value="GLR2918 PROTEIN"/>
    <property type="match status" value="1"/>
</dbReference>
<keyword evidence="2" id="KW-0732">Signal</keyword>
<feature type="region of interest" description="Disordered" evidence="1">
    <location>
        <begin position="236"/>
        <end position="255"/>
    </location>
</feature>
<dbReference type="RefSeq" id="WP_200463147.1">
    <property type="nucleotide sequence ID" value="NZ_JAENRR010000002.1"/>
</dbReference>
<evidence type="ECO:0000256" key="2">
    <source>
        <dbReference type="SAM" id="SignalP"/>
    </source>
</evidence>
<dbReference type="InterPro" id="IPR032774">
    <property type="entry name" value="WG_beta_rep"/>
</dbReference>
<dbReference type="Proteomes" id="UP000605676">
    <property type="component" value="Unassembled WGS sequence"/>
</dbReference>
<feature type="chain" id="PRO_5047131846" evidence="2">
    <location>
        <begin position="22"/>
        <end position="516"/>
    </location>
</feature>
<organism evidence="3 4">
    <name type="scientific">Carboxylicivirga marina</name>
    <dbReference type="NCBI Taxonomy" id="2800988"/>
    <lineage>
        <taxon>Bacteria</taxon>
        <taxon>Pseudomonadati</taxon>
        <taxon>Bacteroidota</taxon>
        <taxon>Bacteroidia</taxon>
        <taxon>Marinilabiliales</taxon>
        <taxon>Marinilabiliaceae</taxon>
        <taxon>Carboxylicivirga</taxon>
    </lineage>
</organism>
<name>A0ABS1HE68_9BACT</name>